<dbReference type="EMBL" id="CAJVQB010001805">
    <property type="protein sequence ID" value="CAG8550752.1"/>
    <property type="molecule type" value="Genomic_DNA"/>
</dbReference>
<feature type="transmembrane region" description="Helical" evidence="3">
    <location>
        <begin position="688"/>
        <end position="709"/>
    </location>
</feature>
<feature type="region of interest" description="Disordered" evidence="2">
    <location>
        <begin position="652"/>
        <end position="679"/>
    </location>
</feature>
<evidence type="ECO:0000256" key="2">
    <source>
        <dbReference type="SAM" id="MobiDB-lite"/>
    </source>
</evidence>
<evidence type="ECO:0000256" key="1">
    <source>
        <dbReference type="SAM" id="Coils"/>
    </source>
</evidence>
<dbReference type="InterPro" id="IPR003593">
    <property type="entry name" value="AAA+_ATPase"/>
</dbReference>
<feature type="domain" description="AAA+ ATPase" evidence="4">
    <location>
        <begin position="93"/>
        <end position="242"/>
    </location>
</feature>
<dbReference type="Proteomes" id="UP000789901">
    <property type="component" value="Unassembled WGS sequence"/>
</dbReference>
<proteinExistence type="predicted"/>
<dbReference type="InterPro" id="IPR027417">
    <property type="entry name" value="P-loop_NTPase"/>
</dbReference>
<dbReference type="InterPro" id="IPR006640">
    <property type="entry name" value="SprT-like_domain"/>
</dbReference>
<feature type="region of interest" description="Disordered" evidence="2">
    <location>
        <begin position="553"/>
        <end position="578"/>
    </location>
</feature>
<protein>
    <submittedName>
        <fullName evidence="5">6111_t:CDS:1</fullName>
    </submittedName>
</protein>
<keyword evidence="6" id="KW-1185">Reference proteome</keyword>
<dbReference type="PANTHER" id="PTHR43718">
    <property type="entry name" value="LON PROTEASE"/>
    <property type="match status" value="1"/>
</dbReference>
<dbReference type="Gene3D" id="3.40.50.300">
    <property type="entry name" value="P-loop containing nucleotide triphosphate hydrolases"/>
    <property type="match status" value="1"/>
</dbReference>
<organism evidence="5 6">
    <name type="scientific">Gigaspora margarita</name>
    <dbReference type="NCBI Taxonomy" id="4874"/>
    <lineage>
        <taxon>Eukaryota</taxon>
        <taxon>Fungi</taxon>
        <taxon>Fungi incertae sedis</taxon>
        <taxon>Mucoromycota</taxon>
        <taxon>Glomeromycotina</taxon>
        <taxon>Glomeromycetes</taxon>
        <taxon>Diversisporales</taxon>
        <taxon>Gigasporaceae</taxon>
        <taxon>Gigaspora</taxon>
    </lineage>
</organism>
<dbReference type="InterPro" id="IPR003959">
    <property type="entry name" value="ATPase_AAA_core"/>
</dbReference>
<feature type="region of interest" description="Disordered" evidence="2">
    <location>
        <begin position="765"/>
        <end position="801"/>
    </location>
</feature>
<evidence type="ECO:0000313" key="5">
    <source>
        <dbReference type="EMBL" id="CAG8550752.1"/>
    </source>
</evidence>
<evidence type="ECO:0000313" key="6">
    <source>
        <dbReference type="Proteomes" id="UP000789901"/>
    </source>
</evidence>
<feature type="compositionally biased region" description="Polar residues" evidence="2">
    <location>
        <begin position="765"/>
        <end position="794"/>
    </location>
</feature>
<accession>A0ABN7UAP4</accession>
<gene>
    <name evidence="5" type="ORF">GMARGA_LOCUS4545</name>
</gene>
<dbReference type="SMART" id="SM00382">
    <property type="entry name" value="AAA"/>
    <property type="match status" value="1"/>
</dbReference>
<dbReference type="Pfam" id="PF00004">
    <property type="entry name" value="AAA"/>
    <property type="match status" value="1"/>
</dbReference>
<evidence type="ECO:0000256" key="3">
    <source>
        <dbReference type="SAM" id="Phobius"/>
    </source>
</evidence>
<dbReference type="SUPFAM" id="SSF52540">
    <property type="entry name" value="P-loop containing nucleoside triphosphate hydrolases"/>
    <property type="match status" value="1"/>
</dbReference>
<dbReference type="InterPro" id="IPR027065">
    <property type="entry name" value="Lon_Prtase"/>
</dbReference>
<feature type="compositionally biased region" description="Polar residues" evidence="2">
    <location>
        <begin position="662"/>
        <end position="679"/>
    </location>
</feature>
<dbReference type="PANTHER" id="PTHR43718:SF2">
    <property type="entry name" value="LON PROTEASE HOMOLOG, MITOCHONDRIAL"/>
    <property type="match status" value="1"/>
</dbReference>
<dbReference type="Pfam" id="PF10263">
    <property type="entry name" value="SprT-like"/>
    <property type="match status" value="1"/>
</dbReference>
<comment type="caution">
    <text evidence="5">The sequence shown here is derived from an EMBL/GenBank/DDBJ whole genome shotgun (WGS) entry which is preliminary data.</text>
</comment>
<sequence>MTVIDRLSAKRIELEIRLNNSYQGGSQRRETLLYKIKKIEELIDAYQAISSPIDFSEAEKLLNQQVGFTELKEKILNSLKIKDYCEQRNIKKDPLILCLVGPPGVGKTTLAALLAQALKKEFFAVSLGGMSDNSLLVGANESSSGTEIGQLAKALTETKTHDPLILLDEIDKVDSYGGNSAIHSCLSSVLDPVQNPEILDYYLDVKLDFSKVTFIVTANDLNKIPKYLLSRTPLIVDLNQNNLEITSQTLETLISKTQEKGVRQLKSALDSIFDYCLLQWAQEASQGKPESKIKVNSDLVNQIIPADFFNISSEDNSENKNDKKELEILRKELERLKGEKNRQSQLKAIKFNSLLVLRQVRGNFAEKEYLNYEGKINTALSQEEIEIIEKEFLLKIKQKNTSPKPVREKESKKEKDNAPINSQREKIRKYFNLLVEEFITDPRHKKDISIIFENYLESSKPNLQSLGHTQQYTNIETTRREINGVKTTSKTYSYRYEISFLNNYKNEDELRGTVVHEFTHLYLFATIGKHGHDDRFYSTMERLENWLNKNQGLKPRVDKSHDRDQYGKDTDFSDEGEKENFCPECSYFSPHHSPQCSHNQNNSRPTKNTTDPQKVSEFNLLKKLIKNSQDLATLEKNYQTVKGNSLYSSSEVFSKNDKDGNSIKNSNEQPTNNSNSSLKGNESGAGSIFWLCLAGGVIILVGTVAYLALNPYAPGLPEEEINKLREELSDPNLVPSSQNNEEELLLIKVLNRKLKEGKIKAEMTNDGNNILSETQSVPKGQTRSVAEGQKQSFGGDQRLKEPKNEERAIVLLKDKENIEKSLVNWLKEVVV</sequence>
<reference evidence="5 6" key="1">
    <citation type="submission" date="2021-06" db="EMBL/GenBank/DDBJ databases">
        <authorList>
            <person name="Kallberg Y."/>
            <person name="Tangrot J."/>
            <person name="Rosling A."/>
        </authorList>
    </citation>
    <scope>NUCLEOTIDE SEQUENCE [LARGE SCALE GENOMIC DNA]</scope>
    <source>
        <strain evidence="5 6">120-4 pot B 10/14</strain>
    </source>
</reference>
<keyword evidence="3" id="KW-1133">Transmembrane helix</keyword>
<feature type="region of interest" description="Disordered" evidence="2">
    <location>
        <begin position="592"/>
        <end position="613"/>
    </location>
</feature>
<keyword evidence="3" id="KW-0812">Transmembrane</keyword>
<evidence type="ECO:0000259" key="4">
    <source>
        <dbReference type="SMART" id="SM00382"/>
    </source>
</evidence>
<keyword evidence="1" id="KW-0175">Coiled coil</keyword>
<feature type="coiled-coil region" evidence="1">
    <location>
        <begin position="316"/>
        <end position="346"/>
    </location>
</feature>
<name>A0ABN7UAP4_GIGMA</name>
<keyword evidence="3" id="KW-0472">Membrane</keyword>
<feature type="compositionally biased region" description="Basic and acidic residues" evidence="2">
    <location>
        <begin position="555"/>
        <end position="571"/>
    </location>
</feature>